<dbReference type="EMBL" id="MU843028">
    <property type="protein sequence ID" value="KAK2022745.1"/>
    <property type="molecule type" value="Genomic_DNA"/>
</dbReference>
<reference evidence="1" key="1">
    <citation type="submission" date="2021-06" db="EMBL/GenBank/DDBJ databases">
        <title>Comparative genomics, transcriptomics and evolutionary studies reveal genomic signatures of adaptation to plant cell wall in hemibiotrophic fungi.</title>
        <authorList>
            <consortium name="DOE Joint Genome Institute"/>
            <person name="Baroncelli R."/>
            <person name="Diaz J.F."/>
            <person name="Benocci T."/>
            <person name="Peng M."/>
            <person name="Battaglia E."/>
            <person name="Haridas S."/>
            <person name="Andreopoulos W."/>
            <person name="Labutti K."/>
            <person name="Pangilinan J."/>
            <person name="Floch G.L."/>
            <person name="Makela M.R."/>
            <person name="Henrissat B."/>
            <person name="Grigoriev I.V."/>
            <person name="Crouch J.A."/>
            <person name="De Vries R.P."/>
            <person name="Sukno S.A."/>
            <person name="Thon M.R."/>
        </authorList>
    </citation>
    <scope>NUCLEOTIDE SEQUENCE</scope>
    <source>
        <strain evidence="1">MAFF235873</strain>
    </source>
</reference>
<dbReference type="Proteomes" id="UP001232148">
    <property type="component" value="Unassembled WGS sequence"/>
</dbReference>
<gene>
    <name evidence="1" type="ORF">LX32DRAFT_184280</name>
</gene>
<protein>
    <submittedName>
        <fullName evidence="1">Uncharacterized protein</fullName>
    </submittedName>
</protein>
<comment type="caution">
    <text evidence="1">The sequence shown here is derived from an EMBL/GenBank/DDBJ whole genome shotgun (WGS) entry which is preliminary data.</text>
</comment>
<evidence type="ECO:0000313" key="1">
    <source>
        <dbReference type="EMBL" id="KAK2022745.1"/>
    </source>
</evidence>
<keyword evidence="2" id="KW-1185">Reference proteome</keyword>
<proteinExistence type="predicted"/>
<organism evidence="1 2">
    <name type="scientific">Colletotrichum zoysiae</name>
    <dbReference type="NCBI Taxonomy" id="1216348"/>
    <lineage>
        <taxon>Eukaryota</taxon>
        <taxon>Fungi</taxon>
        <taxon>Dikarya</taxon>
        <taxon>Ascomycota</taxon>
        <taxon>Pezizomycotina</taxon>
        <taxon>Sordariomycetes</taxon>
        <taxon>Hypocreomycetidae</taxon>
        <taxon>Glomerellales</taxon>
        <taxon>Glomerellaceae</taxon>
        <taxon>Colletotrichum</taxon>
        <taxon>Colletotrichum graminicola species complex</taxon>
    </lineage>
</organism>
<dbReference type="AlphaFoldDB" id="A0AAD9H5D3"/>
<name>A0AAD9H5D3_9PEZI</name>
<sequence>MAVYLQREGIRMTPEAPTEQREADGVVLDGVAAACLARFTQGYNFRVRLSSEPLGCVRINYYFLGVCLPVVDMMHNRIEGLRLCCSNIQQSRLEVRCFELVPGRPRNPIYLPNCYLTTYIVYLSPVCKGGGEGARRMGGWEGMNGHVPAPLQRRCTLNHVGAGCWRWEGTDGFCWPSLGVVNYLPP</sequence>
<accession>A0AAD9H5D3</accession>
<evidence type="ECO:0000313" key="2">
    <source>
        <dbReference type="Proteomes" id="UP001232148"/>
    </source>
</evidence>